<feature type="region of interest" description="Disordered" evidence="2">
    <location>
        <begin position="67"/>
        <end position="101"/>
    </location>
</feature>
<feature type="compositionally biased region" description="Basic residues" evidence="2">
    <location>
        <begin position="989"/>
        <end position="1003"/>
    </location>
</feature>
<feature type="compositionally biased region" description="Basic and acidic residues" evidence="2">
    <location>
        <begin position="92"/>
        <end position="101"/>
    </location>
</feature>
<reference evidence="4 5" key="1">
    <citation type="submission" date="2025-04" db="UniProtKB">
        <authorList>
            <consortium name="RefSeq"/>
        </authorList>
    </citation>
    <scope>IDENTIFICATION</scope>
</reference>
<dbReference type="CTD" id="80709"/>
<feature type="compositionally biased region" description="Polar residues" evidence="2">
    <location>
        <begin position="356"/>
        <end position="366"/>
    </location>
</feature>
<feature type="compositionally biased region" description="Basic residues" evidence="2">
    <location>
        <begin position="838"/>
        <end position="848"/>
    </location>
</feature>
<dbReference type="GO" id="GO:0021849">
    <property type="term" value="P:neuroblast division in subventricular zone"/>
    <property type="evidence" value="ECO:0007669"/>
    <property type="project" value="TreeGrafter"/>
</dbReference>
<feature type="coiled-coil region" evidence="1">
    <location>
        <begin position="913"/>
        <end position="940"/>
    </location>
</feature>
<sequence length="1239" mass="137205">MEQRRNTTAGVLYWTPAPFCESPTSTDYEDEEEAEMEDDFASQMDENGIIGLSEALEDIGLRESWCGGEAEFNPAASSGHRTPEDVEPSGCEGERSPEEQSHNLTGHLVSEIAEGAHVLSSDVEPAAVSNRPVSLSASAFSHFLPFSDKELGIEAQTFPKMGFTDSLPDSHCSQSSVRSSPRFPEIELKASLQPLATFSEQGASDDCNRVSKASPEPNKLCKQPVPLPRKTRKPSPEATLKEHPLIPVRINSSKPKQQSTSHDREPRTQKARNDATEVYEFRHEPLSYRIPDFSKVEHKVHFPKGGYKPPKSKISLTRTSLSPEPPLMFKSPADIVKEVLLNPDDGPFDPSDCDRSPSSAPRSTVPQEFRCPREATTLLYQLQEEFNSLLTKHAEARNTIDRLRLEAKVNLYSDPPKPGHFAQWGLNSGISKLIKLDFPQSQRAEFNSASLCANGNSTQQGSSAAHSLPRSTGPQLEQQLTNILINQTERFLQQMQTFEDLLKSGKLKPFQQEEGLSELTQGLKSLERGYLLTKDDYKLLQQQGVEISDFDPERELDELIFQCGTRMEELEEQVAQMRREQPTCEAPPSPPPQPNSSCAPSDGEETLTPPQSPPVPLLVDPGEAADVEVSSASDEEEDEQTLSSLYLNPQNGKHRCDEHDFAMQLHHYQSFKELPTVLDQNLRGRLPLSAESETGKDKVQETPQRKIQSNHPPSSKGKVEVGKSHSSSLSSLGEVPASEKRSSKTQAGTRIVLSQDGIISPETDSGFIGSESSHLTPLAASSPLHQRAPESCLGPPEENTGRTQTGPFCASPPFSSPSLSPMTEEPIMGSQRSPDHSRRTRRGYRRRTFSCSPQHWTDHREQTSGAAYTGSESEQSDHLTKSIDSRHSSYLSSTSVSHAHHGDSLGARRPSQVAGYKDAIQSVQTEVTRLKEKVESCLANKETRGAVRAAPPVQETFSHREQPRLRSGSGGRRETRAVDEVEEDLIMRRTTRKRTASARKHKPQRDTLTRSSSTQHKPQVSRFTQTSTTSGSYCSQAATVRSRRTQTRQNPAASQTADEPDSRRSQTPLCPQCRFERPGGGNNEQTHSSTHCPLCHLCGHLKPHRCTQEDCRRLLDSPTHIHLQPAKSPSKAAGSRYVAAAPPPALLQYVPVCPSQLLLYPSTLYNNNTPGTSSGVRGHKEERGRTRRTPSVDMHRSMDHSLDRAIRAARHMKHTTRHMAHSLSSGVQYQEMLTQSCSY</sequence>
<feature type="region of interest" description="Disordered" evidence="2">
    <location>
        <begin position="341"/>
        <end position="367"/>
    </location>
</feature>
<feature type="compositionally biased region" description="Pro residues" evidence="2">
    <location>
        <begin position="585"/>
        <end position="594"/>
    </location>
</feature>
<dbReference type="GO" id="GO:0005813">
    <property type="term" value="C:centrosome"/>
    <property type="evidence" value="ECO:0007669"/>
    <property type="project" value="TreeGrafter"/>
</dbReference>
<dbReference type="PANTHER" id="PTHR21510">
    <property type="entry name" value="AKNA DOMAIN-CONTAINING PROTEIN"/>
    <property type="match status" value="1"/>
</dbReference>
<dbReference type="GO" id="GO:0060234">
    <property type="term" value="P:neuroblast delamination"/>
    <property type="evidence" value="ECO:0007669"/>
    <property type="project" value="TreeGrafter"/>
</dbReference>
<feature type="region of interest" description="Disordered" evidence="2">
    <location>
        <begin position="1169"/>
        <end position="1198"/>
    </location>
</feature>
<feature type="compositionally biased region" description="Polar residues" evidence="2">
    <location>
        <begin position="1047"/>
        <end position="1057"/>
    </location>
</feature>
<feature type="compositionally biased region" description="Acidic residues" evidence="2">
    <location>
        <begin position="27"/>
        <end position="38"/>
    </location>
</feature>
<evidence type="ECO:0000313" key="3">
    <source>
        <dbReference type="Proteomes" id="UP000515145"/>
    </source>
</evidence>
<evidence type="ECO:0000313" key="5">
    <source>
        <dbReference type="RefSeq" id="XP_028274469.1"/>
    </source>
</evidence>
<feature type="region of interest" description="Disordered" evidence="2">
    <location>
        <begin position="571"/>
        <end position="620"/>
    </location>
</feature>
<dbReference type="RefSeq" id="XP_028274469.1">
    <property type="nucleotide sequence ID" value="XM_028418668.1"/>
</dbReference>
<dbReference type="AlphaFoldDB" id="A0A6P7JCC3"/>
<protein>
    <submittedName>
        <fullName evidence="4 5">AT-hook-containing transcription factor</fullName>
    </submittedName>
</protein>
<feature type="compositionally biased region" description="Polar residues" evidence="2">
    <location>
        <begin position="863"/>
        <end position="873"/>
    </location>
</feature>
<evidence type="ECO:0000256" key="1">
    <source>
        <dbReference type="SAM" id="Coils"/>
    </source>
</evidence>
<feature type="compositionally biased region" description="Low complexity" evidence="2">
    <location>
        <begin position="888"/>
        <end position="897"/>
    </location>
</feature>
<evidence type="ECO:0000313" key="4">
    <source>
        <dbReference type="RefSeq" id="XP_028274468.1"/>
    </source>
</evidence>
<evidence type="ECO:0000256" key="2">
    <source>
        <dbReference type="SAM" id="MobiDB-lite"/>
    </source>
</evidence>
<dbReference type="Proteomes" id="UP000515145">
    <property type="component" value="Chromosome 12"/>
</dbReference>
<feature type="compositionally biased region" description="Low complexity" evidence="2">
    <location>
        <begin position="807"/>
        <end position="821"/>
    </location>
</feature>
<keyword evidence="3" id="KW-1185">Reference proteome</keyword>
<dbReference type="PANTHER" id="PTHR21510:SF15">
    <property type="entry name" value="MICROTUBULE ORGANIZATION PROTEIN AKNA"/>
    <property type="match status" value="1"/>
</dbReference>
<gene>
    <name evidence="4 5" type="primary">akna</name>
</gene>
<feature type="region of interest" description="Disordered" evidence="2">
    <location>
        <begin position="15"/>
        <end position="38"/>
    </location>
</feature>
<accession>A0A6P7JCC3</accession>
<dbReference type="OrthoDB" id="10035553at2759"/>
<feature type="region of interest" description="Disordered" evidence="2">
    <location>
        <begin position="687"/>
        <end position="913"/>
    </location>
</feature>
<dbReference type="GO" id="GO:0001837">
    <property type="term" value="P:epithelial to mesenchymal transition"/>
    <property type="evidence" value="ECO:0007669"/>
    <property type="project" value="TreeGrafter"/>
</dbReference>
<proteinExistence type="predicted"/>
<name>A0A6P7JCC3_9TELE</name>
<feature type="compositionally biased region" description="Polar residues" evidence="2">
    <location>
        <begin position="250"/>
        <end position="260"/>
    </location>
</feature>
<keyword evidence="1" id="KW-0175">Coiled coil</keyword>
<feature type="region of interest" description="Disordered" evidence="2">
    <location>
        <begin position="945"/>
        <end position="1086"/>
    </location>
</feature>
<feature type="region of interest" description="Disordered" evidence="2">
    <location>
        <begin position="199"/>
        <end position="275"/>
    </location>
</feature>
<dbReference type="RefSeq" id="XP_028274468.1">
    <property type="nucleotide sequence ID" value="XM_028418667.1"/>
</dbReference>
<feature type="compositionally biased region" description="Polar residues" evidence="2">
    <location>
        <begin position="1009"/>
        <end position="1039"/>
    </location>
</feature>
<dbReference type="GeneID" id="114444213"/>
<feature type="compositionally biased region" description="Basic and acidic residues" evidence="2">
    <location>
        <begin position="693"/>
        <end position="704"/>
    </location>
</feature>
<feature type="compositionally biased region" description="Basic and acidic residues" evidence="2">
    <location>
        <begin position="261"/>
        <end position="275"/>
    </location>
</feature>
<organism evidence="3 5">
    <name type="scientific">Parambassis ranga</name>
    <name type="common">Indian glassy fish</name>
    <dbReference type="NCBI Taxonomy" id="210632"/>
    <lineage>
        <taxon>Eukaryota</taxon>
        <taxon>Metazoa</taxon>
        <taxon>Chordata</taxon>
        <taxon>Craniata</taxon>
        <taxon>Vertebrata</taxon>
        <taxon>Euteleostomi</taxon>
        <taxon>Actinopterygii</taxon>
        <taxon>Neopterygii</taxon>
        <taxon>Teleostei</taxon>
        <taxon>Neoteleostei</taxon>
        <taxon>Acanthomorphata</taxon>
        <taxon>Ovalentaria</taxon>
        <taxon>Ambassidae</taxon>
        <taxon>Parambassis</taxon>
    </lineage>
</organism>
<feature type="compositionally biased region" description="Basic and acidic residues" evidence="2">
    <location>
        <begin position="875"/>
        <end position="887"/>
    </location>
</feature>
<dbReference type="InterPro" id="IPR052655">
    <property type="entry name" value="AKNA_Centrosome-Trans_reg"/>
</dbReference>